<feature type="compositionally biased region" description="Low complexity" evidence="6">
    <location>
        <begin position="1167"/>
        <end position="1211"/>
    </location>
</feature>
<feature type="chain" id="PRO_5035468778" description="Chitin-binding type-2 domain-containing protein" evidence="7">
    <location>
        <begin position="25"/>
        <end position="1869"/>
    </location>
</feature>
<accession>A0A8J9VIZ9</accession>
<dbReference type="SUPFAM" id="SSF57625">
    <property type="entry name" value="Invertebrate chitin-binding proteins"/>
    <property type="match status" value="11"/>
</dbReference>
<organism evidence="9 10">
    <name type="scientific">Brenthis ino</name>
    <name type="common">lesser marbled fritillary</name>
    <dbReference type="NCBI Taxonomy" id="405034"/>
    <lineage>
        <taxon>Eukaryota</taxon>
        <taxon>Metazoa</taxon>
        <taxon>Ecdysozoa</taxon>
        <taxon>Arthropoda</taxon>
        <taxon>Hexapoda</taxon>
        <taxon>Insecta</taxon>
        <taxon>Pterygota</taxon>
        <taxon>Neoptera</taxon>
        <taxon>Endopterygota</taxon>
        <taxon>Lepidoptera</taxon>
        <taxon>Glossata</taxon>
        <taxon>Ditrysia</taxon>
        <taxon>Papilionoidea</taxon>
        <taxon>Nymphalidae</taxon>
        <taxon>Heliconiinae</taxon>
        <taxon>Argynnini</taxon>
        <taxon>Brenthis</taxon>
    </lineage>
</organism>
<dbReference type="Gene3D" id="2.170.140.10">
    <property type="entry name" value="Chitin binding domain"/>
    <property type="match status" value="10"/>
</dbReference>
<feature type="region of interest" description="Disordered" evidence="6">
    <location>
        <begin position="941"/>
        <end position="963"/>
    </location>
</feature>
<evidence type="ECO:0000256" key="5">
    <source>
        <dbReference type="ARBA" id="ARBA00023180"/>
    </source>
</evidence>
<feature type="domain" description="Chitin-binding type-2" evidence="8">
    <location>
        <begin position="1098"/>
        <end position="1158"/>
    </location>
</feature>
<dbReference type="PANTHER" id="PTHR23301">
    <property type="entry name" value="CHITIN BINDING PERITROPHIN-A"/>
    <property type="match status" value="1"/>
</dbReference>
<evidence type="ECO:0000313" key="9">
    <source>
        <dbReference type="EMBL" id="CAH0723388.1"/>
    </source>
</evidence>
<dbReference type="FunFam" id="2.170.140.10:FF:000006">
    <property type="entry name" value="Mucin related 89F, isoform B"/>
    <property type="match status" value="4"/>
</dbReference>
<dbReference type="SMART" id="SM00494">
    <property type="entry name" value="ChtBD2"/>
    <property type="match status" value="12"/>
</dbReference>
<feature type="domain" description="Chitin-binding type-2" evidence="8">
    <location>
        <begin position="977"/>
        <end position="1037"/>
    </location>
</feature>
<dbReference type="InterPro" id="IPR002557">
    <property type="entry name" value="Chitin-bd_dom"/>
</dbReference>
<feature type="domain" description="Chitin-binding type-2" evidence="8">
    <location>
        <begin position="53"/>
        <end position="115"/>
    </location>
</feature>
<evidence type="ECO:0000313" key="10">
    <source>
        <dbReference type="Proteomes" id="UP000838878"/>
    </source>
</evidence>
<gene>
    <name evidence="9" type="ORF">BINO364_LOCUS9226</name>
</gene>
<feature type="region of interest" description="Disordered" evidence="6">
    <location>
        <begin position="803"/>
        <end position="825"/>
    </location>
</feature>
<dbReference type="GO" id="GO:0005576">
    <property type="term" value="C:extracellular region"/>
    <property type="evidence" value="ECO:0007669"/>
    <property type="project" value="InterPro"/>
</dbReference>
<feature type="domain" description="Chitin-binding type-2" evidence="8">
    <location>
        <begin position="1786"/>
        <end position="1849"/>
    </location>
</feature>
<keyword evidence="2 7" id="KW-0732">Signal</keyword>
<feature type="domain" description="Chitin-binding type-2" evidence="8">
    <location>
        <begin position="1225"/>
        <end position="1287"/>
    </location>
</feature>
<feature type="region of interest" description="Disordered" evidence="6">
    <location>
        <begin position="1413"/>
        <end position="1692"/>
    </location>
</feature>
<dbReference type="GO" id="GO:0008061">
    <property type="term" value="F:chitin binding"/>
    <property type="evidence" value="ECO:0007669"/>
    <property type="project" value="UniProtKB-KW"/>
</dbReference>
<protein>
    <recommendedName>
        <fullName evidence="8">Chitin-binding type-2 domain-containing protein</fullName>
    </recommendedName>
</protein>
<keyword evidence="4" id="KW-1015">Disulfide bond</keyword>
<feature type="compositionally biased region" description="Low complexity" evidence="6">
    <location>
        <begin position="1309"/>
        <end position="1345"/>
    </location>
</feature>
<evidence type="ECO:0000259" key="8">
    <source>
        <dbReference type="PROSITE" id="PS50940"/>
    </source>
</evidence>
<sequence length="1869" mass="207006">MNIYIRRSCLSFVLLTALIEAIQANKTESNSEGRQGRVNGRIVKLYSGSKPEPIICLDEGFKADPVDCSVFYRCVKTSKEKYNIFRYQCGPGTVYDPENEVCNHPRNTKRSECGGLIPLSHDANEENEIEDHELPSPITTKLPVYSSYLELSNATLVTRTTVEPQQLNLNSKTTTTRSVPLMTTNKYEVSLPAYPWTESKNDKNQMSYLTTISPTSDKSSPCIADGFIGDTENCRKFYRCVRNSRGSFTRYEYLCSEATIWDDNIKSCNHVWAARNSRCGQNDYHSHYNKKPFSDVTSEKEPQVNYASTSTNDMLEQNNVEYGSKVNIDKIEGNHTQEYNKQSAHWPQYEANHASGESLVNAEYGSKDKKTTVVYKSTQWPQNEANYASRESQINAEYGSKDRKTTIVYSTEEPHLNKTTLPSDTGKSKQCLQSGFMGDPNDCSRFYRCVDNGRGSFTKYEFTCSQGTVWDSRAEACNHAWAVQECGGSSSNKDISPTIGPIEYETSLTATSSSSVSTTSSSNYHSSRLPSQTTTTTKYPTSSTTSDIAENNNNSYFNEIEEETQEKVTTRTTVLLISSTTSSRPSLKECEETGFFGDQNDCQIFYRCVNNEKGAFTKYEYRCGEGTLWDQDLQACNHAWAVKSCGQQSVTNVHETTKTNDIVTTSPYNQTTTLGYVPNNDYNNSEYNTPLPIETTKSDATVTQNTPKQPMTQENVCQDTGFIGDYNNCKVFYRCVDNGNGGFIQHEFICGEGTAWDPNIEACNHASAVKRCGGTKDIEEEIQSNTQTNIDNLNNGYTSQNYNSQSTISSSQIPTSDTTNIDNDNLNNGYTTLNYNSQSTMSSSQIPTISSPTTSSLNECNTNGFVGDKNDCKKFYRCVESETGVYERYEFFCGDGTLWDPKIQACNHATEVKECNSIASTEQKDNVTEIYVKPTTSSIDENENGYITQNNNQPVYSSPSTTVRSPTLTTLAARNETNKCESSGFIGDENDCQKFYRCVDDGNGDFIMYEFTCSEGTAWDSKITACNHAWAVEKCGKNQNELMETTSHSVQAVNTTTQQTTVSTIDSSQATSQTQISHTPVVASTSPTSKPNESSAKEQKCNSEGYFANENDCRKFFRCVYNGKDGYTKYEFDCGEGTVWVQEIQACDHDTHVANCTSSATVITTSTGSYEESSSATSSIDKSNTTSSATSSSQSSTLSSTTTDKPSTTTSIPVESKPTSEQTGQTYCENEGYFGNTEDCKKFYRCVSNGKGGYTKYDYTCGEGTIWDNDIVACNHPQDVTNPSCKSDHENTSSKPQQTTTDKDSGYITSSPGSTLESLTTTSESSSSTSNVGNGTNTNCTDNNSIESSSGQNITCQKAGYYADPYDCKKFHRCVDWDGNGEKFSVFHFECSDGTIWDPALETCNHKDSVYPPRDCSGDQQQSQNVTESATTTAITTTSESPQTTQTLTTKETTPQMTTSEQSTTQSSTSEQSTTQLSTSEQSTTQSTTSEQSTTQSSTSEQSTTQSSTSEQSTTQSSTSEQSTTQSSTSEQSTTQSSTTEQSTIQSSTTEQSTTQSSTTEQPTTQSSTSEQSTTQSSTTEQSTTQLTTSEQSTQSTSTDQTTTPSNQEQTTKSSTEQTDMTESTTETTHLTSMSTDQTTTEQVTSSTEKSTTTEDNISQITEVQSTTTESTTTESDKVSSTESTTSNQECPETDGDQFLFVCPTSFRRHPKYCNLFYQCIEDNDSHEVKVAVFNCPNNTIYDETKVQCVEEEKSDKKCNGQMAQKHRVKRLGAFFNEPILVTEESMACSSVGHFPFEINEVCSEAFLKCELTQTGKLRSYVYKCPEGFVYWKISRRCEPIRKVKDCKRSSYPWKRRYDLPLETYNIGS</sequence>
<dbReference type="Pfam" id="PF01607">
    <property type="entry name" value="CBM_14"/>
    <property type="match status" value="10"/>
</dbReference>
<keyword evidence="3" id="KW-0677">Repeat</keyword>
<feature type="region of interest" description="Disordered" evidence="6">
    <location>
        <begin position="1282"/>
        <end position="1351"/>
    </location>
</feature>
<feature type="domain" description="Chitin-binding type-2" evidence="8">
    <location>
        <begin position="714"/>
        <end position="774"/>
    </location>
</feature>
<evidence type="ECO:0000256" key="4">
    <source>
        <dbReference type="ARBA" id="ARBA00023157"/>
    </source>
</evidence>
<evidence type="ECO:0000256" key="1">
    <source>
        <dbReference type="ARBA" id="ARBA00022669"/>
    </source>
</evidence>
<feature type="domain" description="Chitin-binding type-2" evidence="8">
    <location>
        <begin position="1353"/>
        <end position="1418"/>
    </location>
</feature>
<dbReference type="OrthoDB" id="6020543at2759"/>
<feature type="compositionally biased region" description="Low complexity" evidence="6">
    <location>
        <begin position="1427"/>
        <end position="1674"/>
    </location>
</feature>
<feature type="region of interest" description="Disordered" evidence="6">
    <location>
        <begin position="1167"/>
        <end position="1226"/>
    </location>
</feature>
<dbReference type="PROSITE" id="PS50940">
    <property type="entry name" value="CHIT_BIND_II"/>
    <property type="match status" value="12"/>
</dbReference>
<feature type="domain" description="Chitin-binding type-2" evidence="8">
    <location>
        <begin position="857"/>
        <end position="917"/>
    </location>
</feature>
<feature type="compositionally biased region" description="Polar residues" evidence="6">
    <location>
        <begin position="1070"/>
        <end position="1094"/>
    </location>
</feature>
<reference evidence="9" key="1">
    <citation type="submission" date="2021-12" db="EMBL/GenBank/DDBJ databases">
        <authorList>
            <person name="Martin H S."/>
        </authorList>
    </citation>
    <scope>NUCLEOTIDE SEQUENCE</scope>
</reference>
<evidence type="ECO:0000256" key="6">
    <source>
        <dbReference type="SAM" id="MobiDB-lite"/>
    </source>
</evidence>
<feature type="compositionally biased region" description="Low complexity" evidence="6">
    <location>
        <begin position="508"/>
        <end position="546"/>
    </location>
</feature>
<keyword evidence="1" id="KW-0147">Chitin-binding</keyword>
<dbReference type="Proteomes" id="UP000838878">
    <property type="component" value="Chromosome 3"/>
</dbReference>
<dbReference type="InterPro" id="IPR036508">
    <property type="entry name" value="Chitin-bd_dom_sf"/>
</dbReference>
<dbReference type="EMBL" id="OV170223">
    <property type="protein sequence ID" value="CAH0723388.1"/>
    <property type="molecule type" value="Genomic_DNA"/>
</dbReference>
<feature type="domain" description="Chitin-binding type-2" evidence="8">
    <location>
        <begin position="1700"/>
        <end position="1761"/>
    </location>
</feature>
<feature type="signal peptide" evidence="7">
    <location>
        <begin position="1"/>
        <end position="24"/>
    </location>
</feature>
<evidence type="ECO:0000256" key="3">
    <source>
        <dbReference type="ARBA" id="ARBA00022737"/>
    </source>
</evidence>
<feature type="region of interest" description="Disordered" evidence="6">
    <location>
        <begin position="1064"/>
        <end position="1100"/>
    </location>
</feature>
<feature type="domain" description="Chitin-binding type-2" evidence="8">
    <location>
        <begin position="587"/>
        <end position="647"/>
    </location>
</feature>
<feature type="region of interest" description="Disordered" evidence="6">
    <location>
        <begin position="508"/>
        <end position="553"/>
    </location>
</feature>
<feature type="compositionally biased region" description="Polar residues" evidence="6">
    <location>
        <begin position="1217"/>
        <end position="1226"/>
    </location>
</feature>
<name>A0A8J9VIZ9_9NEOP</name>
<dbReference type="InterPro" id="IPR051940">
    <property type="entry name" value="Chitin_bind-dev_reg"/>
</dbReference>
<keyword evidence="5" id="KW-0325">Glycoprotein</keyword>
<keyword evidence="10" id="KW-1185">Reference proteome</keyword>
<feature type="non-terminal residue" evidence="9">
    <location>
        <position position="1869"/>
    </location>
</feature>
<feature type="domain" description="Chitin-binding type-2" evidence="8">
    <location>
        <begin position="219"/>
        <end position="281"/>
    </location>
</feature>
<evidence type="ECO:0000256" key="7">
    <source>
        <dbReference type="SAM" id="SignalP"/>
    </source>
</evidence>
<evidence type="ECO:0000256" key="2">
    <source>
        <dbReference type="ARBA" id="ARBA00022729"/>
    </source>
</evidence>
<proteinExistence type="predicted"/>
<feature type="domain" description="Chitin-binding type-2" evidence="8">
    <location>
        <begin position="428"/>
        <end position="488"/>
    </location>
</feature>
<dbReference type="PANTHER" id="PTHR23301:SF0">
    <property type="entry name" value="CHITIN-BINDING TYPE-2 DOMAIN-CONTAINING PROTEIN-RELATED"/>
    <property type="match status" value="1"/>
</dbReference>